<dbReference type="OrthoDB" id="6353017at2759"/>
<dbReference type="GO" id="GO:0022625">
    <property type="term" value="C:cytosolic large ribosomal subunit"/>
    <property type="evidence" value="ECO:0007669"/>
    <property type="project" value="TreeGrafter"/>
</dbReference>
<evidence type="ECO:0000256" key="1">
    <source>
        <dbReference type="ARBA" id="ARBA00006815"/>
    </source>
</evidence>
<evidence type="ECO:0000259" key="5">
    <source>
        <dbReference type="Pfam" id="PF17135"/>
    </source>
</evidence>
<dbReference type="PANTHER" id="PTHR10934">
    <property type="entry name" value="60S RIBOSOMAL PROTEIN L18"/>
    <property type="match status" value="1"/>
</dbReference>
<dbReference type="GO" id="GO:0003735">
    <property type="term" value="F:structural constituent of ribosome"/>
    <property type="evidence" value="ECO:0007669"/>
    <property type="project" value="InterPro"/>
</dbReference>
<keyword evidence="2 6" id="KW-0689">Ribosomal protein</keyword>
<dbReference type="InterPro" id="IPR021131">
    <property type="entry name" value="Ribosomal_uL15/eL18"/>
</dbReference>
<accession>A0A5J4YYF8</accession>
<evidence type="ECO:0000256" key="4">
    <source>
        <dbReference type="SAM" id="MobiDB-lite"/>
    </source>
</evidence>
<feature type="compositionally biased region" description="Basic residues" evidence="4">
    <location>
        <begin position="179"/>
        <end position="194"/>
    </location>
</feature>
<keyword evidence="3" id="KW-0687">Ribonucleoprotein</keyword>
<evidence type="ECO:0000313" key="6">
    <source>
        <dbReference type="EMBL" id="KAA8496158.1"/>
    </source>
</evidence>
<dbReference type="GO" id="GO:0003723">
    <property type="term" value="F:RNA binding"/>
    <property type="evidence" value="ECO:0007669"/>
    <property type="project" value="TreeGrafter"/>
</dbReference>
<proteinExistence type="inferred from homology"/>
<feature type="domain" description="Large ribosomal subunit protein uL15/eL18" evidence="5">
    <location>
        <begin position="2"/>
        <end position="187"/>
    </location>
</feature>
<keyword evidence="7" id="KW-1185">Reference proteome</keyword>
<dbReference type="Proteomes" id="UP000324585">
    <property type="component" value="Unassembled WGS sequence"/>
</dbReference>
<protein>
    <submittedName>
        <fullName evidence="6">60S ribosomal protein L18-2</fullName>
    </submittedName>
</protein>
<organism evidence="6 7">
    <name type="scientific">Porphyridium purpureum</name>
    <name type="common">Red alga</name>
    <name type="synonym">Porphyridium cruentum</name>
    <dbReference type="NCBI Taxonomy" id="35688"/>
    <lineage>
        <taxon>Eukaryota</taxon>
        <taxon>Rhodophyta</taxon>
        <taxon>Bangiophyceae</taxon>
        <taxon>Porphyridiales</taxon>
        <taxon>Porphyridiaceae</taxon>
        <taxon>Porphyridium</taxon>
    </lineage>
</organism>
<dbReference type="FunFam" id="3.100.10.10:FF:000001">
    <property type="entry name" value="60S ribosomal protein L18"/>
    <property type="match status" value="1"/>
</dbReference>
<evidence type="ECO:0000256" key="2">
    <source>
        <dbReference type="ARBA" id="ARBA00022980"/>
    </source>
</evidence>
<dbReference type="PANTHER" id="PTHR10934:SF2">
    <property type="entry name" value="LARGE RIBOSOMAL SUBUNIT PROTEIN EL18"/>
    <property type="match status" value="1"/>
</dbReference>
<dbReference type="Gene3D" id="3.100.10.10">
    <property type="match status" value="1"/>
</dbReference>
<name>A0A5J4YYF8_PORPP</name>
<comment type="similarity">
    <text evidence="1">Belongs to the eukaryotic ribosomal protein eL18 family.</text>
</comment>
<feature type="region of interest" description="Disordered" evidence="4">
    <location>
        <begin position="160"/>
        <end position="194"/>
    </location>
</feature>
<dbReference type="EMBL" id="VRMN01000003">
    <property type="protein sequence ID" value="KAA8496158.1"/>
    <property type="molecule type" value="Genomic_DNA"/>
</dbReference>
<evidence type="ECO:0000313" key="7">
    <source>
        <dbReference type="Proteomes" id="UP000324585"/>
    </source>
</evidence>
<dbReference type="SUPFAM" id="SSF52080">
    <property type="entry name" value="Ribosomal proteins L15p and L18e"/>
    <property type="match status" value="1"/>
</dbReference>
<dbReference type="InterPro" id="IPR036227">
    <property type="entry name" value="Ribosomal_uL15/eL18_sf"/>
</dbReference>
<sequence length="194" mass="21964">MGIDLEKGGNTFAKKSRRQAPKSEDPYLLLLVKLYRFLARRTDAKFNKVVLRRMFMSRTNAMPISLSKLAQHAAAGEGKVAVIVGKVLDDERLLDVPKMTVCALKFSDSARDRIQKAGGECITFDQLALRAPLGQNTLLLRGKKHCREVYKHFRGHAKGHVKPYVRSSTKNRKQEMARGRRSSRGYKTKPRPNV</sequence>
<dbReference type="Pfam" id="PF17135">
    <property type="entry name" value="Ribosomal_L18"/>
    <property type="match status" value="1"/>
</dbReference>
<comment type="caution">
    <text evidence="6">The sequence shown here is derived from an EMBL/GenBank/DDBJ whole genome shotgun (WGS) entry which is preliminary data.</text>
</comment>
<dbReference type="AlphaFoldDB" id="A0A5J4YYF8"/>
<reference evidence="7" key="1">
    <citation type="journal article" date="2019" name="Nat. Commun.">
        <title>Expansion of phycobilisome linker gene families in mesophilic red algae.</title>
        <authorList>
            <person name="Lee J."/>
            <person name="Kim D."/>
            <person name="Bhattacharya D."/>
            <person name="Yoon H.S."/>
        </authorList>
    </citation>
    <scope>NUCLEOTIDE SEQUENCE [LARGE SCALE GENOMIC DNA]</scope>
    <source>
        <strain evidence="7">CCMP 1328</strain>
    </source>
</reference>
<dbReference type="OMA" id="IDICHKN"/>
<evidence type="ECO:0000256" key="3">
    <source>
        <dbReference type="ARBA" id="ARBA00023274"/>
    </source>
</evidence>
<dbReference type="InterPro" id="IPR000039">
    <property type="entry name" value="Ribosomal_eL18"/>
</dbReference>
<gene>
    <name evidence="6" type="ORF">FVE85_2313</name>
</gene>
<dbReference type="GO" id="GO:0006412">
    <property type="term" value="P:translation"/>
    <property type="evidence" value="ECO:0007669"/>
    <property type="project" value="InterPro"/>
</dbReference>